<dbReference type="EMBL" id="JAAALK010000080">
    <property type="protein sequence ID" value="KAG8091566.1"/>
    <property type="molecule type" value="Genomic_DNA"/>
</dbReference>
<protein>
    <submittedName>
        <fullName evidence="2">Uncharacterized protein</fullName>
    </submittedName>
</protein>
<evidence type="ECO:0000313" key="3">
    <source>
        <dbReference type="Proteomes" id="UP000729402"/>
    </source>
</evidence>
<evidence type="ECO:0000256" key="1">
    <source>
        <dbReference type="SAM" id="MobiDB-lite"/>
    </source>
</evidence>
<organism evidence="2 3">
    <name type="scientific">Zizania palustris</name>
    <name type="common">Northern wild rice</name>
    <dbReference type="NCBI Taxonomy" id="103762"/>
    <lineage>
        <taxon>Eukaryota</taxon>
        <taxon>Viridiplantae</taxon>
        <taxon>Streptophyta</taxon>
        <taxon>Embryophyta</taxon>
        <taxon>Tracheophyta</taxon>
        <taxon>Spermatophyta</taxon>
        <taxon>Magnoliopsida</taxon>
        <taxon>Liliopsida</taxon>
        <taxon>Poales</taxon>
        <taxon>Poaceae</taxon>
        <taxon>BOP clade</taxon>
        <taxon>Oryzoideae</taxon>
        <taxon>Oryzeae</taxon>
        <taxon>Zizaniinae</taxon>
        <taxon>Zizania</taxon>
    </lineage>
</organism>
<reference evidence="2" key="1">
    <citation type="journal article" date="2021" name="bioRxiv">
        <title>Whole Genome Assembly and Annotation of Northern Wild Rice, Zizania palustris L., Supports a Whole Genome Duplication in the Zizania Genus.</title>
        <authorList>
            <person name="Haas M."/>
            <person name="Kono T."/>
            <person name="Macchietto M."/>
            <person name="Millas R."/>
            <person name="McGilp L."/>
            <person name="Shao M."/>
            <person name="Duquette J."/>
            <person name="Hirsch C.N."/>
            <person name="Kimball J."/>
        </authorList>
    </citation>
    <scope>NUCLEOTIDE SEQUENCE</scope>
    <source>
        <tissue evidence="2">Fresh leaf tissue</tissue>
    </source>
</reference>
<dbReference type="AlphaFoldDB" id="A0A8J5WN15"/>
<name>A0A8J5WN15_ZIZPA</name>
<feature type="compositionally biased region" description="Gly residues" evidence="1">
    <location>
        <begin position="9"/>
        <end position="18"/>
    </location>
</feature>
<feature type="region of interest" description="Disordered" evidence="1">
    <location>
        <begin position="94"/>
        <end position="125"/>
    </location>
</feature>
<gene>
    <name evidence="2" type="ORF">GUJ93_ZPchr0012g21445</name>
</gene>
<evidence type="ECO:0000313" key="2">
    <source>
        <dbReference type="EMBL" id="KAG8091566.1"/>
    </source>
</evidence>
<feature type="region of interest" description="Disordered" evidence="1">
    <location>
        <begin position="1"/>
        <end position="77"/>
    </location>
</feature>
<reference evidence="2" key="2">
    <citation type="submission" date="2021-02" db="EMBL/GenBank/DDBJ databases">
        <authorList>
            <person name="Kimball J.A."/>
            <person name="Haas M.W."/>
            <person name="Macchietto M."/>
            <person name="Kono T."/>
            <person name="Duquette J."/>
            <person name="Shao M."/>
        </authorList>
    </citation>
    <scope>NUCLEOTIDE SEQUENCE</scope>
    <source>
        <tissue evidence="2">Fresh leaf tissue</tissue>
    </source>
</reference>
<keyword evidence="3" id="KW-1185">Reference proteome</keyword>
<accession>A0A8J5WN15</accession>
<proteinExistence type="predicted"/>
<feature type="compositionally biased region" description="Polar residues" evidence="1">
    <location>
        <begin position="94"/>
        <end position="104"/>
    </location>
</feature>
<comment type="caution">
    <text evidence="2">The sequence shown here is derived from an EMBL/GenBank/DDBJ whole genome shotgun (WGS) entry which is preliminary data.</text>
</comment>
<sequence>MASMLLGSGESGNSGSGGRARCRSGDREQRAAQIQWPGAPRIPDPVTRRSAQPGSGHHRRRRWPPGRGGEHQKRRGGAVAVLLDSWTLAERMGTSSNGIGNQESEVMLHGNQKNKVIAPGNNKME</sequence>
<dbReference type="Proteomes" id="UP000729402">
    <property type="component" value="Unassembled WGS sequence"/>
</dbReference>